<reference evidence="14 15" key="1">
    <citation type="journal article" date="2021" name="BMC Biol.">
        <title>Horizontally acquired antibacterial genes associated with adaptive radiation of ladybird beetles.</title>
        <authorList>
            <person name="Li H.S."/>
            <person name="Tang X.F."/>
            <person name="Huang Y.H."/>
            <person name="Xu Z.Y."/>
            <person name="Chen M.L."/>
            <person name="Du X.Y."/>
            <person name="Qiu B.Y."/>
            <person name="Chen P.T."/>
            <person name="Zhang W."/>
            <person name="Slipinski A."/>
            <person name="Escalona H.E."/>
            <person name="Waterhouse R.M."/>
            <person name="Zwick A."/>
            <person name="Pang H."/>
        </authorList>
    </citation>
    <scope>NUCLEOTIDE SEQUENCE [LARGE SCALE GENOMIC DNA]</scope>
    <source>
        <strain evidence="14">SYSU2018</strain>
    </source>
</reference>
<evidence type="ECO:0000259" key="13">
    <source>
        <dbReference type="PROSITE" id="PS51479"/>
    </source>
</evidence>
<keyword evidence="4 12" id="KW-0863">Zinc-finger</keyword>
<protein>
    <recommendedName>
        <fullName evidence="12">RNA polymerase II subunit B1 CTD phosphatase RPAP2 homolog</fullName>
        <ecNumber evidence="12">3.1.3.16</ecNumber>
    </recommendedName>
</protein>
<evidence type="ECO:0000313" key="14">
    <source>
        <dbReference type="EMBL" id="KAL3266600.1"/>
    </source>
</evidence>
<dbReference type="InterPro" id="IPR039693">
    <property type="entry name" value="Rtr1/RPAP2"/>
</dbReference>
<evidence type="ECO:0000256" key="2">
    <source>
        <dbReference type="ARBA" id="ARBA00005676"/>
    </source>
</evidence>
<proteinExistence type="inferred from homology"/>
<evidence type="ECO:0000256" key="4">
    <source>
        <dbReference type="ARBA" id="ARBA00022771"/>
    </source>
</evidence>
<comment type="function">
    <text evidence="12">Putative RNA polymerase II subunit B1 C-terminal domain (CTD) phosphatase involved in RNA polymerase II transcription regulation.</text>
</comment>
<keyword evidence="7 12" id="KW-0904">Protein phosphatase</keyword>
<dbReference type="PROSITE" id="PS51479">
    <property type="entry name" value="ZF_RTR1"/>
    <property type="match status" value="1"/>
</dbReference>
<comment type="catalytic activity">
    <reaction evidence="9 12">
        <text>O-phospho-L-seryl-[protein] + H2O = L-seryl-[protein] + phosphate</text>
        <dbReference type="Rhea" id="RHEA:20629"/>
        <dbReference type="Rhea" id="RHEA-COMP:9863"/>
        <dbReference type="Rhea" id="RHEA-COMP:11604"/>
        <dbReference type="ChEBI" id="CHEBI:15377"/>
        <dbReference type="ChEBI" id="CHEBI:29999"/>
        <dbReference type="ChEBI" id="CHEBI:43474"/>
        <dbReference type="ChEBI" id="CHEBI:83421"/>
        <dbReference type="EC" id="3.1.3.16"/>
    </reaction>
</comment>
<organism evidence="14 15">
    <name type="scientific">Cryptolaemus montrouzieri</name>
    <dbReference type="NCBI Taxonomy" id="559131"/>
    <lineage>
        <taxon>Eukaryota</taxon>
        <taxon>Metazoa</taxon>
        <taxon>Ecdysozoa</taxon>
        <taxon>Arthropoda</taxon>
        <taxon>Hexapoda</taxon>
        <taxon>Insecta</taxon>
        <taxon>Pterygota</taxon>
        <taxon>Neoptera</taxon>
        <taxon>Endopterygota</taxon>
        <taxon>Coleoptera</taxon>
        <taxon>Polyphaga</taxon>
        <taxon>Cucujiformia</taxon>
        <taxon>Coccinelloidea</taxon>
        <taxon>Coccinellidae</taxon>
        <taxon>Scymninae</taxon>
        <taxon>Scymnini</taxon>
        <taxon>Cryptolaemus</taxon>
    </lineage>
</organism>
<dbReference type="GO" id="GO:0043175">
    <property type="term" value="F:RNA polymerase core enzyme binding"/>
    <property type="evidence" value="ECO:0007669"/>
    <property type="project" value="UniProtKB-UniRule"/>
</dbReference>
<evidence type="ECO:0000256" key="12">
    <source>
        <dbReference type="RuleBase" id="RU367080"/>
    </source>
</evidence>
<evidence type="ECO:0000256" key="1">
    <source>
        <dbReference type="ARBA" id="ARBA00004123"/>
    </source>
</evidence>
<keyword evidence="3 12" id="KW-0479">Metal-binding</keyword>
<feature type="domain" description="RTR1-type" evidence="13">
    <location>
        <begin position="62"/>
        <end position="145"/>
    </location>
</feature>
<dbReference type="AlphaFoldDB" id="A0ABD2MJS1"/>
<evidence type="ECO:0000256" key="8">
    <source>
        <dbReference type="ARBA" id="ARBA00023242"/>
    </source>
</evidence>
<comment type="subcellular location">
    <subcellularLocation>
        <location evidence="1 12">Nucleus</location>
    </subcellularLocation>
</comment>
<keyword evidence="6 12" id="KW-0862">Zinc</keyword>
<keyword evidence="5 12" id="KW-0378">Hydrolase</keyword>
<accession>A0ABD2MJS1</accession>
<comment type="catalytic activity">
    <reaction evidence="10 12">
        <text>O-phospho-L-threonyl-[protein] + H2O = L-threonyl-[protein] + phosphate</text>
        <dbReference type="Rhea" id="RHEA:47004"/>
        <dbReference type="Rhea" id="RHEA-COMP:11060"/>
        <dbReference type="Rhea" id="RHEA-COMP:11605"/>
        <dbReference type="ChEBI" id="CHEBI:15377"/>
        <dbReference type="ChEBI" id="CHEBI:30013"/>
        <dbReference type="ChEBI" id="CHEBI:43474"/>
        <dbReference type="ChEBI" id="CHEBI:61977"/>
        <dbReference type="EC" id="3.1.3.16"/>
    </reaction>
</comment>
<evidence type="ECO:0000256" key="11">
    <source>
        <dbReference type="PROSITE-ProRule" id="PRU00812"/>
    </source>
</evidence>
<dbReference type="InterPro" id="IPR038534">
    <property type="entry name" value="Rtr1/RPAP2_sf"/>
</dbReference>
<dbReference type="Proteomes" id="UP001516400">
    <property type="component" value="Unassembled WGS sequence"/>
</dbReference>
<dbReference type="Gene3D" id="1.25.40.820">
    <property type="match status" value="1"/>
</dbReference>
<dbReference type="EMBL" id="JABFTP020000001">
    <property type="protein sequence ID" value="KAL3266600.1"/>
    <property type="molecule type" value="Genomic_DNA"/>
</dbReference>
<dbReference type="EC" id="3.1.3.16" evidence="12"/>
<dbReference type="PANTHER" id="PTHR14732">
    <property type="entry name" value="RNA POLYMERASE II SUBUNIT B1 CTD PHOSPHATASE RPAP2-RELATED"/>
    <property type="match status" value="1"/>
</dbReference>
<evidence type="ECO:0000256" key="9">
    <source>
        <dbReference type="ARBA" id="ARBA00047761"/>
    </source>
</evidence>
<comment type="caution">
    <text evidence="14">The sequence shown here is derived from an EMBL/GenBank/DDBJ whole genome shotgun (WGS) entry which is preliminary data.</text>
</comment>
<dbReference type="GO" id="GO:0008270">
    <property type="term" value="F:zinc ion binding"/>
    <property type="evidence" value="ECO:0007669"/>
    <property type="project" value="UniProtKB-KW"/>
</dbReference>
<dbReference type="PANTHER" id="PTHR14732:SF0">
    <property type="entry name" value="RNA POLYMERASE II SUBUNIT B1 CTD PHOSPHATASE RPAP2-RELATED"/>
    <property type="match status" value="1"/>
</dbReference>
<gene>
    <name evidence="14" type="ORF">HHI36_010764</name>
</gene>
<dbReference type="Pfam" id="PF04181">
    <property type="entry name" value="RPAP2_Rtr1"/>
    <property type="match status" value="1"/>
</dbReference>
<keyword evidence="8 12" id="KW-0539">Nucleus</keyword>
<sequence length="320" mass="36909">MERDSLEDYIQLSRGRDELKKEENKVHSFIATTEKKRESEDRAIKIVELLMEGTVRPETFLKSILYLNPMYYQDIIEERALIKLCGYPLCGKKIQPTTNKRYSISTKYNKVYDLTEYGYFCSLFCYNANNHIKNQIDDSPLWLREVVEVPTLTLLPKEKGYASTGVDLKSKIENKEDANFTPIVSFAEMSLGDFINFEVEKTKNNKKQQFKLPTIVESQENTSAKSSAKPNKIRTSNINQLEPLVETIEEDISDCLKTTDFETEKNNNDELVKENLLVCKSNEVGKNDTVEVKRKVVINEPIKVSKHIADKHISSDQLKE</sequence>
<evidence type="ECO:0000256" key="10">
    <source>
        <dbReference type="ARBA" id="ARBA00048336"/>
    </source>
</evidence>
<keyword evidence="15" id="KW-1185">Reference proteome</keyword>
<evidence type="ECO:0000256" key="7">
    <source>
        <dbReference type="ARBA" id="ARBA00022912"/>
    </source>
</evidence>
<evidence type="ECO:0000313" key="15">
    <source>
        <dbReference type="Proteomes" id="UP001516400"/>
    </source>
</evidence>
<dbReference type="GO" id="GO:0008420">
    <property type="term" value="F:RNA polymerase II CTD heptapeptide repeat phosphatase activity"/>
    <property type="evidence" value="ECO:0007669"/>
    <property type="project" value="UniProtKB-UniRule"/>
</dbReference>
<dbReference type="InterPro" id="IPR007308">
    <property type="entry name" value="Rtr1/RPAP2_dom"/>
</dbReference>
<name>A0ABD2MJS1_9CUCU</name>
<comment type="similarity">
    <text evidence="2 11 12">Belongs to the RPAP2 family.</text>
</comment>
<evidence type="ECO:0000256" key="5">
    <source>
        <dbReference type="ARBA" id="ARBA00022801"/>
    </source>
</evidence>
<evidence type="ECO:0000256" key="3">
    <source>
        <dbReference type="ARBA" id="ARBA00022723"/>
    </source>
</evidence>
<dbReference type="GO" id="GO:0005634">
    <property type="term" value="C:nucleus"/>
    <property type="evidence" value="ECO:0007669"/>
    <property type="project" value="UniProtKB-SubCell"/>
</dbReference>
<evidence type="ECO:0000256" key="6">
    <source>
        <dbReference type="ARBA" id="ARBA00022833"/>
    </source>
</evidence>